<proteinExistence type="predicted"/>
<organism evidence="2 3">
    <name type="scientific">Metarhizium anisopliae BRIP 53293</name>
    <dbReference type="NCBI Taxonomy" id="1291518"/>
    <lineage>
        <taxon>Eukaryota</taxon>
        <taxon>Fungi</taxon>
        <taxon>Dikarya</taxon>
        <taxon>Ascomycota</taxon>
        <taxon>Pezizomycotina</taxon>
        <taxon>Sordariomycetes</taxon>
        <taxon>Hypocreomycetidae</taxon>
        <taxon>Hypocreales</taxon>
        <taxon>Clavicipitaceae</taxon>
        <taxon>Metarhizium</taxon>
    </lineage>
</organism>
<feature type="region of interest" description="Disordered" evidence="1">
    <location>
        <begin position="1"/>
        <end position="64"/>
    </location>
</feature>
<accession>A0A0D9PAU3</accession>
<sequence length="64" mass="6721">MAASVTAGDLETTPAAHPPLPSSRKLSRSKSCRDGLTEASAPVEKLHSDPGDGHHTFYPGNRPL</sequence>
<protein>
    <submittedName>
        <fullName evidence="2">Uncharacterized protein</fullName>
    </submittedName>
</protein>
<dbReference type="AlphaFoldDB" id="A0A0D9PAU3"/>
<gene>
    <name evidence="2" type="ORF">H634G_03188</name>
</gene>
<evidence type="ECO:0000256" key="1">
    <source>
        <dbReference type="SAM" id="MobiDB-lite"/>
    </source>
</evidence>
<dbReference type="Proteomes" id="UP000054544">
    <property type="component" value="Unassembled WGS sequence"/>
</dbReference>
<dbReference type="EMBL" id="KE384725">
    <property type="protein sequence ID" value="KJK81925.1"/>
    <property type="molecule type" value="Genomic_DNA"/>
</dbReference>
<evidence type="ECO:0000313" key="3">
    <source>
        <dbReference type="Proteomes" id="UP000054544"/>
    </source>
</evidence>
<feature type="compositionally biased region" description="Basic and acidic residues" evidence="1">
    <location>
        <begin position="44"/>
        <end position="55"/>
    </location>
</feature>
<keyword evidence="3" id="KW-1185">Reference proteome</keyword>
<name>A0A0D9PAU3_METAN</name>
<evidence type="ECO:0000313" key="2">
    <source>
        <dbReference type="EMBL" id="KJK81925.1"/>
    </source>
</evidence>
<reference evidence="3" key="1">
    <citation type="journal article" date="2014" name="BMC Genomics">
        <title>The genome sequence of the biocontrol fungus Metarhizium anisopliae and comparative genomics of Metarhizium species.</title>
        <authorList>
            <person name="Pattemore J.A."/>
            <person name="Hane J.K."/>
            <person name="Williams A.H."/>
            <person name="Wilson B.A."/>
            <person name="Stodart B.J."/>
            <person name="Ash G.J."/>
        </authorList>
    </citation>
    <scope>NUCLEOTIDE SEQUENCE [LARGE SCALE GENOMIC DNA]</scope>
    <source>
        <strain evidence="3">BRIP 53293</strain>
    </source>
</reference>